<evidence type="ECO:0000313" key="2">
    <source>
        <dbReference type="Proteomes" id="UP001148662"/>
    </source>
</evidence>
<keyword evidence="2" id="KW-1185">Reference proteome</keyword>
<accession>A0ACC1TAY7</accession>
<proteinExistence type="predicted"/>
<name>A0ACC1TAY7_9APHY</name>
<gene>
    <name evidence="1" type="ORF">NM688_g1570</name>
</gene>
<sequence length="377" mass="41373">MNQDEIPPYQLQQLIATVIEESWGSSDSRPIVTCAQALGSEIYIGCSNGELLRFVLQGQDDNSHDTQPCQPGSYSLLSRQNIPNNKAVDELVLVPSISRVLILSDRQLFFYTLPALDMVPSNIIKPLRNVITFAADEQHMRRPPPRPDAPPQGDPIDFCIIKRSSISLFTLKDKLFFQKDIPLPSGATLARRTGRHLCVADHDNYNMIDLDAGLLFPLLPLSQAPDAAPVKPSITVIGDNEFLILSWTGASTLGVFITGEGDPVRGTLEWTTHPVHVACDYPHVTSLLSDNTIQIHNAETQAIVQIIPAPATATGIPKALICCVGGFFVPSMQRKEKLRPVPIKLRRRSAKPDTAAEKKEVAVVPQEEDIPDDLSAL</sequence>
<organism evidence="1 2">
    <name type="scientific">Phlebia brevispora</name>
    <dbReference type="NCBI Taxonomy" id="194682"/>
    <lineage>
        <taxon>Eukaryota</taxon>
        <taxon>Fungi</taxon>
        <taxon>Dikarya</taxon>
        <taxon>Basidiomycota</taxon>
        <taxon>Agaricomycotina</taxon>
        <taxon>Agaricomycetes</taxon>
        <taxon>Polyporales</taxon>
        <taxon>Meruliaceae</taxon>
        <taxon>Phlebia</taxon>
    </lineage>
</organism>
<evidence type="ECO:0000313" key="1">
    <source>
        <dbReference type="EMBL" id="KAJ3557240.1"/>
    </source>
</evidence>
<protein>
    <submittedName>
        <fullName evidence="1">Uncharacterized protein</fullName>
    </submittedName>
</protein>
<comment type="caution">
    <text evidence="1">The sequence shown here is derived from an EMBL/GenBank/DDBJ whole genome shotgun (WGS) entry which is preliminary data.</text>
</comment>
<reference evidence="1" key="1">
    <citation type="submission" date="2022-07" db="EMBL/GenBank/DDBJ databases">
        <title>Genome Sequence of Phlebia brevispora.</title>
        <authorList>
            <person name="Buettner E."/>
        </authorList>
    </citation>
    <scope>NUCLEOTIDE SEQUENCE</scope>
    <source>
        <strain evidence="1">MPL23</strain>
    </source>
</reference>
<dbReference type="Proteomes" id="UP001148662">
    <property type="component" value="Unassembled WGS sequence"/>
</dbReference>
<dbReference type="EMBL" id="JANHOG010000174">
    <property type="protein sequence ID" value="KAJ3557240.1"/>
    <property type="molecule type" value="Genomic_DNA"/>
</dbReference>